<feature type="transmembrane region" description="Helical" evidence="6">
    <location>
        <begin position="263"/>
        <end position="280"/>
    </location>
</feature>
<feature type="transmembrane region" description="Helical" evidence="6">
    <location>
        <begin position="182"/>
        <end position="199"/>
    </location>
</feature>
<evidence type="ECO:0000256" key="6">
    <source>
        <dbReference type="SAM" id="Phobius"/>
    </source>
</evidence>
<proteinExistence type="predicted"/>
<dbReference type="GO" id="GO:0005886">
    <property type="term" value="C:plasma membrane"/>
    <property type="evidence" value="ECO:0007669"/>
    <property type="project" value="UniProtKB-SubCell"/>
</dbReference>
<dbReference type="PANTHER" id="PTHR12677:SF24">
    <property type="entry name" value="OS07G0655900 PROTEIN"/>
    <property type="match status" value="1"/>
</dbReference>
<evidence type="ECO:0000256" key="3">
    <source>
        <dbReference type="ARBA" id="ARBA00022692"/>
    </source>
</evidence>
<gene>
    <name evidence="7" type="ORF">VNO77_14943</name>
</gene>
<keyword evidence="5 6" id="KW-0472">Membrane</keyword>
<evidence type="ECO:0000256" key="4">
    <source>
        <dbReference type="ARBA" id="ARBA00022989"/>
    </source>
</evidence>
<dbReference type="PANTHER" id="PTHR12677">
    <property type="entry name" value="GOLGI APPARATUS MEMBRANE PROTEIN TVP38-RELATED"/>
    <property type="match status" value="1"/>
</dbReference>
<dbReference type="Proteomes" id="UP001367508">
    <property type="component" value="Unassembled WGS sequence"/>
</dbReference>
<evidence type="ECO:0000313" key="8">
    <source>
        <dbReference type="Proteomes" id="UP001367508"/>
    </source>
</evidence>
<keyword evidence="4 6" id="KW-1133">Transmembrane helix</keyword>
<organism evidence="7 8">
    <name type="scientific">Canavalia gladiata</name>
    <name type="common">Sword bean</name>
    <name type="synonym">Dolichos gladiatus</name>
    <dbReference type="NCBI Taxonomy" id="3824"/>
    <lineage>
        <taxon>Eukaryota</taxon>
        <taxon>Viridiplantae</taxon>
        <taxon>Streptophyta</taxon>
        <taxon>Embryophyta</taxon>
        <taxon>Tracheophyta</taxon>
        <taxon>Spermatophyta</taxon>
        <taxon>Magnoliopsida</taxon>
        <taxon>eudicotyledons</taxon>
        <taxon>Gunneridae</taxon>
        <taxon>Pentapetalae</taxon>
        <taxon>rosids</taxon>
        <taxon>fabids</taxon>
        <taxon>Fabales</taxon>
        <taxon>Fabaceae</taxon>
        <taxon>Papilionoideae</taxon>
        <taxon>50 kb inversion clade</taxon>
        <taxon>NPAAA clade</taxon>
        <taxon>indigoferoid/millettioid clade</taxon>
        <taxon>Phaseoleae</taxon>
        <taxon>Canavalia</taxon>
    </lineage>
</organism>
<comment type="caution">
    <text evidence="7">The sequence shown here is derived from an EMBL/GenBank/DDBJ whole genome shotgun (WGS) entry which is preliminary data.</text>
</comment>
<keyword evidence="2" id="KW-1003">Cell membrane</keyword>
<feature type="transmembrane region" description="Helical" evidence="6">
    <location>
        <begin position="205"/>
        <end position="225"/>
    </location>
</feature>
<keyword evidence="8" id="KW-1185">Reference proteome</keyword>
<evidence type="ECO:0000256" key="2">
    <source>
        <dbReference type="ARBA" id="ARBA00022475"/>
    </source>
</evidence>
<evidence type="ECO:0000256" key="5">
    <source>
        <dbReference type="ARBA" id="ARBA00023136"/>
    </source>
</evidence>
<sequence>MLATNIDVGMVTKVNVERVWKSYKPMKWMWQLFGIISYLWYYKKCLDNPTLKQQIMAVKDRSQLIVKPKCSTPMQARTDSGSINPTPGFCPSLHLTAHAMAKICLGDVCKPHFRYIPELKCLMKSMHPHLEITASCDYQATEEGHERSVHTPHIDEPYCYQRSPTLYVLTAQWLGGSCHSRLLEFLSLFLLLVVGIYMAPQLVLLLILFGSTIGGVATFILGRIIGKSFIVSRLKDYPQFRSVAITIERSNFKGWGEFSKTHFPWIIVGLVISVALMIRVTKVARFALDKAMAECENMDGIASSPQLPMSLLRNYAPKEDFGGGHLDHNMTYAEELVSRMGLGKSELQREPRICYYNHSHNHCNSGIACRWPKSQVWQNLNGQYRTKIKELVFSFKVQLHQMEG</sequence>
<comment type="subcellular location">
    <subcellularLocation>
        <location evidence="1">Cell membrane</location>
        <topology evidence="1">Multi-pass membrane protein</topology>
    </subcellularLocation>
</comment>
<dbReference type="AlphaFoldDB" id="A0AAN9QR62"/>
<accession>A0AAN9QR62</accession>
<protein>
    <submittedName>
        <fullName evidence="7">Uncharacterized protein</fullName>
    </submittedName>
</protein>
<dbReference type="EMBL" id="JAYMYQ010000003">
    <property type="protein sequence ID" value="KAK7344822.1"/>
    <property type="molecule type" value="Genomic_DNA"/>
</dbReference>
<keyword evidence="3 6" id="KW-0812">Transmembrane</keyword>
<name>A0AAN9QR62_CANGL</name>
<dbReference type="InterPro" id="IPR015414">
    <property type="entry name" value="TMEM64"/>
</dbReference>
<evidence type="ECO:0000313" key="7">
    <source>
        <dbReference type="EMBL" id="KAK7344822.1"/>
    </source>
</evidence>
<evidence type="ECO:0000256" key="1">
    <source>
        <dbReference type="ARBA" id="ARBA00004651"/>
    </source>
</evidence>
<reference evidence="7 8" key="1">
    <citation type="submission" date="2024-01" db="EMBL/GenBank/DDBJ databases">
        <title>The genomes of 5 underutilized Papilionoideae crops provide insights into root nodulation and disease resistanc.</title>
        <authorList>
            <person name="Jiang F."/>
        </authorList>
    </citation>
    <scope>NUCLEOTIDE SEQUENCE [LARGE SCALE GENOMIC DNA]</scope>
    <source>
        <strain evidence="7">LVBAO_FW01</strain>
        <tissue evidence="7">Leaves</tissue>
    </source>
</reference>